<organism evidence="2 3">
    <name type="scientific">Cutibacterium porci</name>
    <dbReference type="NCBI Taxonomy" id="2605781"/>
    <lineage>
        <taxon>Bacteria</taxon>
        <taxon>Bacillati</taxon>
        <taxon>Actinomycetota</taxon>
        <taxon>Actinomycetes</taxon>
        <taxon>Propionibacteriales</taxon>
        <taxon>Propionibacteriaceae</taxon>
        <taxon>Cutibacterium</taxon>
    </lineage>
</organism>
<keyword evidence="3" id="KW-1185">Reference proteome</keyword>
<evidence type="ECO:0000313" key="2">
    <source>
        <dbReference type="EMBL" id="MSS45402.1"/>
    </source>
</evidence>
<dbReference type="Proteomes" id="UP000466104">
    <property type="component" value="Unassembled WGS sequence"/>
</dbReference>
<protein>
    <submittedName>
        <fullName evidence="2">DUF929 domain-containing protein</fullName>
    </submittedName>
</protein>
<dbReference type="EMBL" id="VUMG01000002">
    <property type="protein sequence ID" value="MSS45402.1"/>
    <property type="molecule type" value="Genomic_DNA"/>
</dbReference>
<feature type="compositionally biased region" description="Basic and acidic residues" evidence="1">
    <location>
        <begin position="241"/>
        <end position="250"/>
    </location>
</feature>
<dbReference type="InterPro" id="IPR009272">
    <property type="entry name" value="DUF929"/>
</dbReference>
<dbReference type="Pfam" id="PF06053">
    <property type="entry name" value="DUF929"/>
    <property type="match status" value="1"/>
</dbReference>
<evidence type="ECO:0000256" key="1">
    <source>
        <dbReference type="SAM" id="MobiDB-lite"/>
    </source>
</evidence>
<feature type="region of interest" description="Disordered" evidence="1">
    <location>
        <begin position="230"/>
        <end position="250"/>
    </location>
</feature>
<reference evidence="2 3" key="1">
    <citation type="submission" date="2019-08" db="EMBL/GenBank/DDBJ databases">
        <title>In-depth cultivation of the pig gut microbiome towards novel bacterial diversity and tailored functional studies.</title>
        <authorList>
            <person name="Wylensek D."/>
            <person name="Hitch T.C.A."/>
            <person name="Clavel T."/>
        </authorList>
    </citation>
    <scope>NUCLEOTIDE SEQUENCE [LARGE SCALE GENOMIC DNA]</scope>
    <source>
        <strain evidence="2 3">WCA-380-WT-3A</strain>
    </source>
</reference>
<accession>A0A7K0J654</accession>
<dbReference type="AlphaFoldDB" id="A0A7K0J654"/>
<evidence type="ECO:0000313" key="3">
    <source>
        <dbReference type="Proteomes" id="UP000466104"/>
    </source>
</evidence>
<gene>
    <name evidence="2" type="ORF">FYJ43_04975</name>
</gene>
<comment type="caution">
    <text evidence="2">The sequence shown here is derived from an EMBL/GenBank/DDBJ whole genome shotgun (WGS) entry which is preliminary data.</text>
</comment>
<proteinExistence type="predicted"/>
<name>A0A7K0J654_9ACTN</name>
<sequence length="250" mass="26747">MVAIATSVVALVVVVAVVTASIVHKTNVVRESEKGVMSAGLVSLDPSLYDKIGKGQAQYVAEDTGNPIGGSGQASLLYVGAEFCPYCAMERLSLTAALSRFGKFDGLSDSVSSSREKDMASIPTVTYRNSTYSSKYVRFSPVELQDSDGNKISDLTSEQRKVFQKYDPKGYIPFLYWGDSVTEIPAQIQSLSNKTSSDAMGLIKNPDTDESKKVIGGANLMSAEICKRNGGRPASVCTSKGVRDADSLLR</sequence>